<proteinExistence type="predicted"/>
<protein>
    <submittedName>
        <fullName evidence="1">Uncharacterized protein</fullName>
    </submittedName>
</protein>
<dbReference type="Proteomes" id="UP000821845">
    <property type="component" value="Chromosome 6"/>
</dbReference>
<name>A0ACB7S530_HYAAI</name>
<gene>
    <name evidence="1" type="ORF">HPB50_023970</name>
</gene>
<evidence type="ECO:0000313" key="2">
    <source>
        <dbReference type="Proteomes" id="UP000821845"/>
    </source>
</evidence>
<dbReference type="EMBL" id="CM023486">
    <property type="protein sequence ID" value="KAH6929171.1"/>
    <property type="molecule type" value="Genomic_DNA"/>
</dbReference>
<organism evidence="1 2">
    <name type="scientific">Hyalomma asiaticum</name>
    <name type="common">Tick</name>
    <dbReference type="NCBI Taxonomy" id="266040"/>
    <lineage>
        <taxon>Eukaryota</taxon>
        <taxon>Metazoa</taxon>
        <taxon>Ecdysozoa</taxon>
        <taxon>Arthropoda</taxon>
        <taxon>Chelicerata</taxon>
        <taxon>Arachnida</taxon>
        <taxon>Acari</taxon>
        <taxon>Parasitiformes</taxon>
        <taxon>Ixodida</taxon>
        <taxon>Ixodoidea</taxon>
        <taxon>Ixodidae</taxon>
        <taxon>Hyalomminae</taxon>
        <taxon>Hyalomma</taxon>
    </lineage>
</organism>
<accession>A0ACB7S530</accession>
<comment type="caution">
    <text evidence="1">The sequence shown here is derived from an EMBL/GenBank/DDBJ whole genome shotgun (WGS) entry which is preliminary data.</text>
</comment>
<reference evidence="1" key="1">
    <citation type="submission" date="2020-05" db="EMBL/GenBank/DDBJ databases">
        <title>Large-scale comparative analyses of tick genomes elucidate their genetic diversity and vector capacities.</title>
        <authorList>
            <person name="Jia N."/>
            <person name="Wang J."/>
            <person name="Shi W."/>
            <person name="Du L."/>
            <person name="Sun Y."/>
            <person name="Zhan W."/>
            <person name="Jiang J."/>
            <person name="Wang Q."/>
            <person name="Zhang B."/>
            <person name="Ji P."/>
            <person name="Sakyi L.B."/>
            <person name="Cui X."/>
            <person name="Yuan T."/>
            <person name="Jiang B."/>
            <person name="Yang W."/>
            <person name="Lam T.T.-Y."/>
            <person name="Chang Q."/>
            <person name="Ding S."/>
            <person name="Wang X."/>
            <person name="Zhu J."/>
            <person name="Ruan X."/>
            <person name="Zhao L."/>
            <person name="Wei J."/>
            <person name="Que T."/>
            <person name="Du C."/>
            <person name="Cheng J."/>
            <person name="Dai P."/>
            <person name="Han X."/>
            <person name="Huang E."/>
            <person name="Gao Y."/>
            <person name="Liu J."/>
            <person name="Shao H."/>
            <person name="Ye R."/>
            <person name="Li L."/>
            <person name="Wei W."/>
            <person name="Wang X."/>
            <person name="Wang C."/>
            <person name="Yang T."/>
            <person name="Huo Q."/>
            <person name="Li W."/>
            <person name="Guo W."/>
            <person name="Chen H."/>
            <person name="Zhou L."/>
            <person name="Ni X."/>
            <person name="Tian J."/>
            <person name="Zhou Y."/>
            <person name="Sheng Y."/>
            <person name="Liu T."/>
            <person name="Pan Y."/>
            <person name="Xia L."/>
            <person name="Li J."/>
            <person name="Zhao F."/>
            <person name="Cao W."/>
        </authorList>
    </citation>
    <scope>NUCLEOTIDE SEQUENCE</scope>
    <source>
        <strain evidence="1">Hyas-2018</strain>
    </source>
</reference>
<keyword evidence="2" id="KW-1185">Reference proteome</keyword>
<evidence type="ECO:0000313" key="1">
    <source>
        <dbReference type="EMBL" id="KAH6929171.1"/>
    </source>
</evidence>
<sequence length="237" mass="25809">MASPNAVTGCDAASMQVINMDTAQSENLPPPEYELLDDMVRLWRRKQNTLALKDTGGVQQQAAACSALALHRDAARAALKGCKPQWRPQETPRIGRDELIVVLEPRTTLDLKATFVPGQAGNALRNLVRDCGEVEVIVWPVSDQNVFVCGLNSVPAAERLLGDVILVVGSGQLAFRGHTKASGDFRKGVINIDLNDTSISLKQKLRWKHGSILCVRKLGNTNVAVVTFEGKRAPRHV</sequence>